<dbReference type="RefSeq" id="WP_170941022.1">
    <property type="nucleotide sequence ID" value="NZ_FZON01000015.1"/>
</dbReference>
<evidence type="ECO:0000313" key="2">
    <source>
        <dbReference type="Proteomes" id="UP000198440"/>
    </source>
</evidence>
<sequence length="74" mass="7702">MPERFTEGEMLRLAAKAAHKIDLLGARGTTLCTMEEIDAMACLLVLSGALASSEELHKGAIAAPSTPSSTGDDQ</sequence>
<proteinExistence type="predicted"/>
<evidence type="ECO:0000313" key="1">
    <source>
        <dbReference type="EMBL" id="SNS44769.1"/>
    </source>
</evidence>
<accession>A0A239EJM0</accession>
<organism evidence="1 2">
    <name type="scientific">Antarctobacter heliothermus</name>
    <dbReference type="NCBI Taxonomy" id="74033"/>
    <lineage>
        <taxon>Bacteria</taxon>
        <taxon>Pseudomonadati</taxon>
        <taxon>Pseudomonadota</taxon>
        <taxon>Alphaproteobacteria</taxon>
        <taxon>Rhodobacterales</taxon>
        <taxon>Roseobacteraceae</taxon>
        <taxon>Antarctobacter</taxon>
    </lineage>
</organism>
<protein>
    <submittedName>
        <fullName evidence="1">Uncharacterized protein</fullName>
    </submittedName>
</protein>
<reference evidence="1 2" key="1">
    <citation type="submission" date="2017-06" db="EMBL/GenBank/DDBJ databases">
        <authorList>
            <person name="Kim H.J."/>
            <person name="Triplett B.A."/>
        </authorList>
    </citation>
    <scope>NUCLEOTIDE SEQUENCE [LARGE SCALE GENOMIC DNA]</scope>
    <source>
        <strain evidence="1 2">DSM 11445</strain>
    </source>
</reference>
<dbReference type="AlphaFoldDB" id="A0A239EJM0"/>
<dbReference type="Proteomes" id="UP000198440">
    <property type="component" value="Unassembled WGS sequence"/>
</dbReference>
<gene>
    <name evidence="1" type="ORF">SAMN04488078_101564</name>
</gene>
<dbReference type="EMBL" id="FZON01000015">
    <property type="protein sequence ID" value="SNS44769.1"/>
    <property type="molecule type" value="Genomic_DNA"/>
</dbReference>
<name>A0A239EJM0_9RHOB</name>